<feature type="transmembrane region" description="Helical" evidence="1">
    <location>
        <begin position="148"/>
        <end position="170"/>
    </location>
</feature>
<feature type="transmembrane region" description="Helical" evidence="1">
    <location>
        <begin position="279"/>
        <end position="300"/>
    </location>
</feature>
<dbReference type="Proteomes" id="UP000586042">
    <property type="component" value="Unassembled WGS sequence"/>
</dbReference>
<feature type="transmembrane region" description="Helical" evidence="1">
    <location>
        <begin position="50"/>
        <end position="74"/>
    </location>
</feature>
<proteinExistence type="predicted"/>
<feature type="transmembrane region" description="Helical" evidence="1">
    <location>
        <begin position="21"/>
        <end position="44"/>
    </location>
</feature>
<dbReference type="Pfam" id="PF07690">
    <property type="entry name" value="MFS_1"/>
    <property type="match status" value="1"/>
</dbReference>
<reference evidence="2 3" key="1">
    <citation type="submission" date="2020-06" db="EMBL/GenBank/DDBJ databases">
        <title>Nonomuraea sp. SMC257, a novel actinomycete isolated from soil.</title>
        <authorList>
            <person name="Chanama M."/>
        </authorList>
    </citation>
    <scope>NUCLEOTIDE SEQUENCE [LARGE SCALE GENOMIC DNA]</scope>
    <source>
        <strain evidence="2 3">SMC257</strain>
    </source>
</reference>
<dbReference type="SUPFAM" id="SSF103473">
    <property type="entry name" value="MFS general substrate transporter"/>
    <property type="match status" value="1"/>
</dbReference>
<organism evidence="2 3">
    <name type="scientific">Nonomuraea montanisoli</name>
    <dbReference type="NCBI Taxonomy" id="2741721"/>
    <lineage>
        <taxon>Bacteria</taxon>
        <taxon>Bacillati</taxon>
        <taxon>Actinomycetota</taxon>
        <taxon>Actinomycetes</taxon>
        <taxon>Streptosporangiales</taxon>
        <taxon>Streptosporangiaceae</taxon>
        <taxon>Nonomuraea</taxon>
    </lineage>
</organism>
<name>A0A7Y6I1A3_9ACTN</name>
<feature type="transmembrane region" description="Helical" evidence="1">
    <location>
        <begin position="312"/>
        <end position="330"/>
    </location>
</feature>
<dbReference type="Gene3D" id="1.20.1250.20">
    <property type="entry name" value="MFS general substrate transporter like domains"/>
    <property type="match status" value="2"/>
</dbReference>
<dbReference type="GO" id="GO:0022857">
    <property type="term" value="F:transmembrane transporter activity"/>
    <property type="evidence" value="ECO:0007669"/>
    <property type="project" value="InterPro"/>
</dbReference>
<keyword evidence="1" id="KW-0472">Membrane</keyword>
<feature type="transmembrane region" description="Helical" evidence="1">
    <location>
        <begin position="397"/>
        <end position="417"/>
    </location>
</feature>
<dbReference type="AlphaFoldDB" id="A0A7Y6I1A3"/>
<keyword evidence="1" id="KW-0812">Transmembrane</keyword>
<dbReference type="PANTHER" id="PTHR23542:SF1">
    <property type="entry name" value="MAJOR FACILITATOR SUPERFAMILY (MFS) PROFILE DOMAIN-CONTAINING PROTEIN"/>
    <property type="match status" value="1"/>
</dbReference>
<feature type="transmembrane region" description="Helical" evidence="1">
    <location>
        <begin position="252"/>
        <end position="273"/>
    </location>
</feature>
<dbReference type="EMBL" id="JABWGN010000001">
    <property type="protein sequence ID" value="NUW29862.1"/>
    <property type="molecule type" value="Genomic_DNA"/>
</dbReference>
<dbReference type="InterPro" id="IPR011701">
    <property type="entry name" value="MFS"/>
</dbReference>
<evidence type="ECO:0000256" key="1">
    <source>
        <dbReference type="SAM" id="Phobius"/>
    </source>
</evidence>
<feature type="transmembrane region" description="Helical" evidence="1">
    <location>
        <begin position="110"/>
        <end position="127"/>
    </location>
</feature>
<evidence type="ECO:0000313" key="2">
    <source>
        <dbReference type="EMBL" id="NUW29862.1"/>
    </source>
</evidence>
<accession>A0A7Y6I1A3</accession>
<keyword evidence="1" id="KW-1133">Transmembrane helix</keyword>
<sequence>MSSPSAASYHAVLRAPLAGRTFVSALVGRLSYGIVFLSLVLAVTRATGSYTMAGTAMALFGLASSLLSPLRALLIDRYGIRRALPPMAAAYALLLSLVAVLTWRPGTPGAVLWLFAGLTGAFTPPLGPVMRTLWRDLLPEGPLLRRAYSLDTVAEELLYVIGPLIAGVLTGLAHPSLGIALSAGLVTGGSLALAFSPATRPPAAPPPAERPAVSGRSRAAAEVPAVSQPVDDGRTVGRRSPVAGATGLRRPIVVAGGVGMCLGALSLLIVAFAERHGQLAAVAWVEAALATGSAVGGLAYGAVSWRLGLERWLPLLATALALSLAAAGFAPDMVALSLLVGVAGLFVSPVLTTAYMLADEVADPGSRTQAGAWVNTAFNTGHSAGSASVGLLIGRHALATCFVAGALPSLLGALAGLGKARRPARLSTREAAVPDVKQ</sequence>
<keyword evidence="3" id="KW-1185">Reference proteome</keyword>
<evidence type="ECO:0000313" key="3">
    <source>
        <dbReference type="Proteomes" id="UP000586042"/>
    </source>
</evidence>
<gene>
    <name evidence="2" type="ORF">HTZ77_00220</name>
</gene>
<dbReference type="RefSeq" id="WP_175587366.1">
    <property type="nucleotide sequence ID" value="NZ_JABWGN010000001.1"/>
</dbReference>
<feature type="transmembrane region" description="Helical" evidence="1">
    <location>
        <begin position="336"/>
        <end position="358"/>
    </location>
</feature>
<dbReference type="InterPro" id="IPR036259">
    <property type="entry name" value="MFS_trans_sf"/>
</dbReference>
<feature type="transmembrane region" description="Helical" evidence="1">
    <location>
        <begin position="86"/>
        <end position="104"/>
    </location>
</feature>
<comment type="caution">
    <text evidence="2">The sequence shown here is derived from an EMBL/GenBank/DDBJ whole genome shotgun (WGS) entry which is preliminary data.</text>
</comment>
<dbReference type="PANTHER" id="PTHR23542">
    <property type="match status" value="1"/>
</dbReference>
<protein>
    <submittedName>
        <fullName evidence="2">MFS transporter</fullName>
    </submittedName>
</protein>